<protein>
    <submittedName>
        <fullName evidence="2">Uncharacterized protein</fullName>
    </submittedName>
</protein>
<dbReference type="AlphaFoldDB" id="A0A5B7G104"/>
<organism evidence="2 3">
    <name type="scientific">Portunus trituberculatus</name>
    <name type="common">Swimming crab</name>
    <name type="synonym">Neptunus trituberculatus</name>
    <dbReference type="NCBI Taxonomy" id="210409"/>
    <lineage>
        <taxon>Eukaryota</taxon>
        <taxon>Metazoa</taxon>
        <taxon>Ecdysozoa</taxon>
        <taxon>Arthropoda</taxon>
        <taxon>Crustacea</taxon>
        <taxon>Multicrustacea</taxon>
        <taxon>Malacostraca</taxon>
        <taxon>Eumalacostraca</taxon>
        <taxon>Eucarida</taxon>
        <taxon>Decapoda</taxon>
        <taxon>Pleocyemata</taxon>
        <taxon>Brachyura</taxon>
        <taxon>Eubrachyura</taxon>
        <taxon>Portunoidea</taxon>
        <taxon>Portunidae</taxon>
        <taxon>Portuninae</taxon>
        <taxon>Portunus</taxon>
    </lineage>
</organism>
<proteinExistence type="predicted"/>
<keyword evidence="3" id="KW-1185">Reference proteome</keyword>
<dbReference type="EMBL" id="VSRR010009760">
    <property type="protein sequence ID" value="MPC50828.1"/>
    <property type="molecule type" value="Genomic_DNA"/>
</dbReference>
<evidence type="ECO:0000256" key="1">
    <source>
        <dbReference type="SAM" id="MobiDB-lite"/>
    </source>
</evidence>
<feature type="compositionally biased region" description="Polar residues" evidence="1">
    <location>
        <begin position="137"/>
        <end position="146"/>
    </location>
</feature>
<name>A0A5B7G104_PORTR</name>
<accession>A0A5B7G104</accession>
<comment type="caution">
    <text evidence="2">The sequence shown here is derived from an EMBL/GenBank/DDBJ whole genome shotgun (WGS) entry which is preliminary data.</text>
</comment>
<feature type="region of interest" description="Disordered" evidence="1">
    <location>
        <begin position="97"/>
        <end position="146"/>
    </location>
</feature>
<reference evidence="2 3" key="1">
    <citation type="submission" date="2019-05" db="EMBL/GenBank/DDBJ databases">
        <title>Another draft genome of Portunus trituberculatus and its Hox gene families provides insights of decapod evolution.</title>
        <authorList>
            <person name="Jeong J.-H."/>
            <person name="Song I."/>
            <person name="Kim S."/>
            <person name="Choi T."/>
            <person name="Kim D."/>
            <person name="Ryu S."/>
            <person name="Kim W."/>
        </authorList>
    </citation>
    <scope>NUCLEOTIDE SEQUENCE [LARGE SCALE GENOMIC DNA]</scope>
    <source>
        <tissue evidence="2">Muscle</tissue>
    </source>
</reference>
<evidence type="ECO:0000313" key="2">
    <source>
        <dbReference type="EMBL" id="MPC50828.1"/>
    </source>
</evidence>
<sequence length="146" mass="15831">MIERQLLCAAGRSAGLTTAAVESTATAGLRKCNERITEECASQRHSAAETPLRAVAASCGKSGEGKKPDNKGRLLERRCGGCRQVLATPRNLLPGIARQPLQLLSTKTPPRGQEHHTTTRWVTQPRSRQRAAEETPATRQTLHGML</sequence>
<gene>
    <name evidence="2" type="ORF">E2C01_044661</name>
</gene>
<dbReference type="Proteomes" id="UP000324222">
    <property type="component" value="Unassembled WGS sequence"/>
</dbReference>
<evidence type="ECO:0000313" key="3">
    <source>
        <dbReference type="Proteomes" id="UP000324222"/>
    </source>
</evidence>